<gene>
    <name evidence="1" type="ORF">T03_32</name>
</gene>
<keyword evidence="2" id="KW-1185">Reference proteome</keyword>
<dbReference type="Proteomes" id="UP000054653">
    <property type="component" value="Unassembled WGS sequence"/>
</dbReference>
<dbReference type="EMBL" id="JYDI01000615">
    <property type="protein sequence ID" value="KRY44364.1"/>
    <property type="molecule type" value="Genomic_DNA"/>
</dbReference>
<protein>
    <submittedName>
        <fullName evidence="1">Uncharacterized protein</fullName>
    </submittedName>
</protein>
<sequence>MFNQCCHHAHGSLLKQLHCIHTVEIFTKFRYIENQTLQKTGNSPEAEESVDEVEAISLYPAMVDMFTEHNGYAVKLAVADPAEM</sequence>
<evidence type="ECO:0000313" key="2">
    <source>
        <dbReference type="Proteomes" id="UP000054653"/>
    </source>
</evidence>
<evidence type="ECO:0000313" key="1">
    <source>
        <dbReference type="EMBL" id="KRY44364.1"/>
    </source>
</evidence>
<accession>A0A0V1C5V7</accession>
<dbReference type="OrthoDB" id="5933295at2759"/>
<reference evidence="1 2" key="1">
    <citation type="submission" date="2015-01" db="EMBL/GenBank/DDBJ databases">
        <title>Evolution of Trichinella species and genotypes.</title>
        <authorList>
            <person name="Korhonen P.K."/>
            <person name="Edoardo P."/>
            <person name="Giuseppe L.R."/>
            <person name="Gasser R.B."/>
        </authorList>
    </citation>
    <scope>NUCLEOTIDE SEQUENCE [LARGE SCALE GENOMIC DNA]</scope>
    <source>
        <strain evidence="1">ISS120</strain>
    </source>
</reference>
<dbReference type="AlphaFoldDB" id="A0A0V1C5V7"/>
<name>A0A0V1C5V7_TRIBR</name>
<comment type="caution">
    <text evidence="1">The sequence shown here is derived from an EMBL/GenBank/DDBJ whole genome shotgun (WGS) entry which is preliminary data.</text>
</comment>
<organism evidence="1 2">
    <name type="scientific">Trichinella britovi</name>
    <name type="common">Parasitic roundworm</name>
    <dbReference type="NCBI Taxonomy" id="45882"/>
    <lineage>
        <taxon>Eukaryota</taxon>
        <taxon>Metazoa</taxon>
        <taxon>Ecdysozoa</taxon>
        <taxon>Nematoda</taxon>
        <taxon>Enoplea</taxon>
        <taxon>Dorylaimia</taxon>
        <taxon>Trichinellida</taxon>
        <taxon>Trichinellidae</taxon>
        <taxon>Trichinella</taxon>
    </lineage>
</organism>
<proteinExistence type="predicted"/>